<evidence type="ECO:0000256" key="14">
    <source>
        <dbReference type="RuleBase" id="RU365096"/>
    </source>
</evidence>
<dbReference type="Proteomes" id="UP001165413">
    <property type="component" value="Unassembled WGS sequence"/>
</dbReference>
<dbReference type="PROSITE" id="PS01155">
    <property type="entry name" value="ENDONUCLEASE_III_2"/>
    <property type="match status" value="1"/>
</dbReference>
<dbReference type="Pfam" id="PF14815">
    <property type="entry name" value="NUDIX_4"/>
    <property type="match status" value="1"/>
</dbReference>
<dbReference type="Gene3D" id="1.10.1670.10">
    <property type="entry name" value="Helix-hairpin-Helix base-excision DNA repair enzymes (C-terminal)"/>
    <property type="match status" value="1"/>
</dbReference>
<evidence type="ECO:0000256" key="4">
    <source>
        <dbReference type="ARBA" id="ARBA00012045"/>
    </source>
</evidence>
<dbReference type="InterPro" id="IPR011257">
    <property type="entry name" value="DNA_glycosylase"/>
</dbReference>
<evidence type="ECO:0000256" key="3">
    <source>
        <dbReference type="ARBA" id="ARBA00008343"/>
    </source>
</evidence>
<dbReference type="PANTHER" id="PTHR42944:SF1">
    <property type="entry name" value="ADENINE DNA GLYCOSYLASE"/>
    <property type="match status" value="1"/>
</dbReference>
<dbReference type="GO" id="GO:0032357">
    <property type="term" value="F:oxidized purine DNA binding"/>
    <property type="evidence" value="ECO:0007669"/>
    <property type="project" value="TreeGrafter"/>
</dbReference>
<dbReference type="RefSeq" id="WP_254099298.1">
    <property type="nucleotide sequence ID" value="NZ_JANATA010000005.1"/>
</dbReference>
<comment type="cofactor">
    <cofactor evidence="14">
        <name>[4Fe-4S] cluster</name>
        <dbReference type="ChEBI" id="CHEBI:49883"/>
    </cofactor>
    <text evidence="14">Binds 1 [4Fe-4S] cluster.</text>
</comment>
<evidence type="ECO:0000256" key="7">
    <source>
        <dbReference type="ARBA" id="ARBA00022723"/>
    </source>
</evidence>
<keyword evidence="12" id="KW-0234">DNA repair</keyword>
<dbReference type="InterPro" id="IPR003265">
    <property type="entry name" value="HhH-GPD_domain"/>
</dbReference>
<feature type="region of interest" description="Disordered" evidence="15">
    <location>
        <begin position="272"/>
        <end position="296"/>
    </location>
</feature>
<dbReference type="PROSITE" id="PS00764">
    <property type="entry name" value="ENDONUCLEASE_III_1"/>
    <property type="match status" value="1"/>
</dbReference>
<dbReference type="GO" id="GO:0051539">
    <property type="term" value="F:4 iron, 4 sulfur cluster binding"/>
    <property type="evidence" value="ECO:0007669"/>
    <property type="project" value="UniProtKB-UniRule"/>
</dbReference>
<evidence type="ECO:0000256" key="13">
    <source>
        <dbReference type="ARBA" id="ARBA00023295"/>
    </source>
</evidence>
<keyword evidence="13 14" id="KW-0326">Glycosidase</keyword>
<comment type="catalytic activity">
    <reaction evidence="1 14">
        <text>Hydrolyzes free adenine bases from 7,8-dihydro-8-oxoguanine:adenine mismatched double-stranded DNA, leaving an apurinic site.</text>
        <dbReference type="EC" id="3.2.2.31"/>
    </reaction>
</comment>
<protein>
    <recommendedName>
        <fullName evidence="5 14">Adenine DNA glycosylase</fullName>
        <ecNumber evidence="4 14">3.2.2.31</ecNumber>
    </recommendedName>
</protein>
<evidence type="ECO:0000256" key="8">
    <source>
        <dbReference type="ARBA" id="ARBA00022763"/>
    </source>
</evidence>
<evidence type="ECO:0000256" key="6">
    <source>
        <dbReference type="ARBA" id="ARBA00022485"/>
    </source>
</evidence>
<dbReference type="InterPro" id="IPR004036">
    <property type="entry name" value="Endonuclease-III-like_CS2"/>
</dbReference>
<keyword evidence="18" id="KW-1185">Reference proteome</keyword>
<comment type="caution">
    <text evidence="17">The sequence shown here is derived from an EMBL/GenBank/DDBJ whole genome shotgun (WGS) entry which is preliminary data.</text>
</comment>
<dbReference type="FunFam" id="1.10.340.30:FF:000002">
    <property type="entry name" value="Adenine DNA glycosylase"/>
    <property type="match status" value="1"/>
</dbReference>
<evidence type="ECO:0000313" key="17">
    <source>
        <dbReference type="EMBL" id="MCP3428192.1"/>
    </source>
</evidence>
<dbReference type="InterPro" id="IPR005760">
    <property type="entry name" value="A/G_AdeGlyc_MutY"/>
</dbReference>
<dbReference type="EC" id="3.2.2.31" evidence="4 14"/>
<accession>A0AA41X1K4</accession>
<evidence type="ECO:0000256" key="11">
    <source>
        <dbReference type="ARBA" id="ARBA00023014"/>
    </source>
</evidence>
<reference evidence="17" key="1">
    <citation type="submission" date="2022-07" db="EMBL/GenBank/DDBJ databases">
        <title>Characterization of the Novel Bacterium Alteromonas immobilis LMIT006 and Alteromonas gregis LMIT007.</title>
        <authorList>
            <person name="Lin X."/>
        </authorList>
    </citation>
    <scope>NUCLEOTIDE SEQUENCE</scope>
    <source>
        <strain evidence="17">LMIT007</strain>
    </source>
</reference>
<dbReference type="SUPFAM" id="SSF48150">
    <property type="entry name" value="DNA-glycosylase"/>
    <property type="match status" value="1"/>
</dbReference>
<evidence type="ECO:0000256" key="1">
    <source>
        <dbReference type="ARBA" id="ARBA00000843"/>
    </source>
</evidence>
<evidence type="ECO:0000256" key="10">
    <source>
        <dbReference type="ARBA" id="ARBA00023004"/>
    </source>
</evidence>
<dbReference type="InterPro" id="IPR004035">
    <property type="entry name" value="Endouclease-III_FeS-bd_BS"/>
</dbReference>
<keyword evidence="11" id="KW-0411">Iron-sulfur</keyword>
<dbReference type="InterPro" id="IPR015797">
    <property type="entry name" value="NUDIX_hydrolase-like_dom_sf"/>
</dbReference>
<dbReference type="InterPro" id="IPR029119">
    <property type="entry name" value="MutY_C"/>
</dbReference>
<sequence>MAFDFAQAVLTWFDEHGRKDLPWQKNISKYSVWISEIMLQQTQVKTVIPFYERFMLSFPDVVALANAPQEDVLHHWTGLGYYARARNLHKAAQQIRDNHKGVFPSEFADVLALPGIGRSTASAILSIAQQQRLAILDGNVKRVLARFFAVEGWPGNKKVEDEMWLLAESLLPKERINDYTQVMMDLGATLCTRSRPACELCPVHTHCLAYAQGRQTELPHKKPKKEVPHKYVTVLIPYYAGRAWMKKRLGEGIWGGLWWFEDARCLQLEAETDRDKPDASEPLANEFSPAPHPLSEAASDLGQMTTEYGSSIMRWIAQWGAQSFKCHEIATFKHTFSHFHLHISPVIIELDTLKSVAENTSQARWVDISHPDALGYSAPAKIILQHMQDL</sequence>
<dbReference type="EMBL" id="JANATA010000005">
    <property type="protein sequence ID" value="MCP3428192.1"/>
    <property type="molecule type" value="Genomic_DNA"/>
</dbReference>
<dbReference type="GO" id="GO:0006298">
    <property type="term" value="P:mismatch repair"/>
    <property type="evidence" value="ECO:0007669"/>
    <property type="project" value="TreeGrafter"/>
</dbReference>
<dbReference type="CDD" id="cd03431">
    <property type="entry name" value="NUDIX_DNA_Glycosylase_C-MutY"/>
    <property type="match status" value="1"/>
</dbReference>
<dbReference type="SUPFAM" id="SSF55811">
    <property type="entry name" value="Nudix"/>
    <property type="match status" value="2"/>
</dbReference>
<organism evidence="17 18">
    <name type="scientific">Opacimonas viscosa</name>
    <dbReference type="NCBI Taxonomy" id="2961944"/>
    <lineage>
        <taxon>Bacteria</taxon>
        <taxon>Pseudomonadati</taxon>
        <taxon>Pseudomonadota</taxon>
        <taxon>Gammaproteobacteria</taxon>
        <taxon>Alteromonadales</taxon>
        <taxon>Alteromonadaceae</taxon>
        <taxon>Opacimonas</taxon>
    </lineage>
</organism>
<dbReference type="NCBIfam" id="TIGR01084">
    <property type="entry name" value="mutY"/>
    <property type="match status" value="1"/>
</dbReference>
<evidence type="ECO:0000313" key="18">
    <source>
        <dbReference type="Proteomes" id="UP001165413"/>
    </source>
</evidence>
<comment type="function">
    <text evidence="2">Adenine glycosylase active on G-A mispairs. MutY also corrects error-prone DNA synthesis past GO lesions which are due to the oxidatively damaged form of guanine: 7,8-dihydro-8-oxoguanine (8-oxo-dGTP).</text>
</comment>
<keyword evidence="10 14" id="KW-0408">Iron</keyword>
<comment type="similarity">
    <text evidence="3 14">Belongs to the Nth/MutY family.</text>
</comment>
<dbReference type="Gene3D" id="3.90.79.10">
    <property type="entry name" value="Nucleoside Triphosphate Pyrophosphohydrolase"/>
    <property type="match status" value="1"/>
</dbReference>
<gene>
    <name evidence="17" type="primary">mutY</name>
    <name evidence="17" type="ORF">NLF92_04460</name>
</gene>
<feature type="domain" description="HhH-GPD" evidence="16">
    <location>
        <begin position="38"/>
        <end position="189"/>
    </location>
</feature>
<proteinExistence type="inferred from homology"/>
<dbReference type="InterPro" id="IPR023170">
    <property type="entry name" value="HhH_base_excis_C"/>
</dbReference>
<dbReference type="Pfam" id="PF00730">
    <property type="entry name" value="HhH-GPD"/>
    <property type="match status" value="1"/>
</dbReference>
<keyword evidence="7" id="KW-0479">Metal-binding</keyword>
<dbReference type="GO" id="GO:0035485">
    <property type="term" value="F:adenine/guanine mispair binding"/>
    <property type="evidence" value="ECO:0007669"/>
    <property type="project" value="TreeGrafter"/>
</dbReference>
<evidence type="ECO:0000259" key="16">
    <source>
        <dbReference type="SMART" id="SM00478"/>
    </source>
</evidence>
<dbReference type="InterPro" id="IPR044298">
    <property type="entry name" value="MIG/MutY"/>
</dbReference>
<evidence type="ECO:0000256" key="5">
    <source>
        <dbReference type="ARBA" id="ARBA00022023"/>
    </source>
</evidence>
<dbReference type="AlphaFoldDB" id="A0AA41X1K4"/>
<name>A0AA41X1K4_9ALTE</name>
<dbReference type="CDD" id="cd00056">
    <property type="entry name" value="ENDO3c"/>
    <property type="match status" value="1"/>
</dbReference>
<evidence type="ECO:0000256" key="9">
    <source>
        <dbReference type="ARBA" id="ARBA00022801"/>
    </source>
</evidence>
<dbReference type="GO" id="GO:0046872">
    <property type="term" value="F:metal ion binding"/>
    <property type="evidence" value="ECO:0007669"/>
    <property type="project" value="UniProtKB-UniRule"/>
</dbReference>
<dbReference type="GO" id="GO:0034039">
    <property type="term" value="F:8-oxo-7,8-dihydroguanine DNA N-glycosylase activity"/>
    <property type="evidence" value="ECO:0007669"/>
    <property type="project" value="TreeGrafter"/>
</dbReference>
<dbReference type="SMART" id="SM00478">
    <property type="entry name" value="ENDO3c"/>
    <property type="match status" value="1"/>
</dbReference>
<keyword evidence="6" id="KW-0004">4Fe-4S</keyword>
<dbReference type="GO" id="GO:0000701">
    <property type="term" value="F:purine-specific mismatch base pair DNA N-glycosylase activity"/>
    <property type="evidence" value="ECO:0007669"/>
    <property type="project" value="UniProtKB-EC"/>
</dbReference>
<keyword evidence="9" id="KW-0378">Hydrolase</keyword>
<evidence type="ECO:0000256" key="12">
    <source>
        <dbReference type="ARBA" id="ARBA00023204"/>
    </source>
</evidence>
<dbReference type="PANTHER" id="PTHR42944">
    <property type="entry name" value="ADENINE DNA GLYCOSYLASE"/>
    <property type="match status" value="1"/>
</dbReference>
<keyword evidence="8 14" id="KW-0227">DNA damage</keyword>
<evidence type="ECO:0000256" key="15">
    <source>
        <dbReference type="SAM" id="MobiDB-lite"/>
    </source>
</evidence>
<dbReference type="Gene3D" id="1.10.340.30">
    <property type="entry name" value="Hypothetical protein, domain 2"/>
    <property type="match status" value="1"/>
</dbReference>
<dbReference type="GO" id="GO:0006284">
    <property type="term" value="P:base-excision repair"/>
    <property type="evidence" value="ECO:0007669"/>
    <property type="project" value="UniProtKB-UniRule"/>
</dbReference>
<evidence type="ECO:0000256" key="2">
    <source>
        <dbReference type="ARBA" id="ARBA00002933"/>
    </source>
</evidence>